<gene>
    <name evidence="2" type="ORF">NOO_LOCUS13625</name>
</gene>
<keyword evidence="1" id="KW-1133">Transmembrane helix</keyword>
<sequence length="34" mass="4064">VHIQFNLVMKICINFIIFSLRMATLKKKEKNTKL</sequence>
<dbReference type="Proteomes" id="UP000271087">
    <property type="component" value="Unassembled WGS sequence"/>
</dbReference>
<feature type="transmembrane region" description="Helical" evidence="1">
    <location>
        <begin position="6"/>
        <end position="24"/>
    </location>
</feature>
<protein>
    <submittedName>
        <fullName evidence="2">Uncharacterized protein</fullName>
    </submittedName>
</protein>
<evidence type="ECO:0000256" key="1">
    <source>
        <dbReference type="SAM" id="Phobius"/>
    </source>
</evidence>
<keyword evidence="1" id="KW-0472">Membrane</keyword>
<evidence type="ECO:0000313" key="2">
    <source>
        <dbReference type="EMBL" id="VDN03806.1"/>
    </source>
</evidence>
<proteinExistence type="predicted"/>
<name>A0A3P7NDU6_ONCOC</name>
<organism evidence="2 3">
    <name type="scientific">Onchocerca ochengi</name>
    <name type="common">Filarial nematode worm</name>
    <dbReference type="NCBI Taxonomy" id="42157"/>
    <lineage>
        <taxon>Eukaryota</taxon>
        <taxon>Metazoa</taxon>
        <taxon>Ecdysozoa</taxon>
        <taxon>Nematoda</taxon>
        <taxon>Chromadorea</taxon>
        <taxon>Rhabditida</taxon>
        <taxon>Spirurina</taxon>
        <taxon>Spiruromorpha</taxon>
        <taxon>Filarioidea</taxon>
        <taxon>Onchocercidae</taxon>
        <taxon>Onchocerca</taxon>
    </lineage>
</organism>
<evidence type="ECO:0000313" key="3">
    <source>
        <dbReference type="Proteomes" id="UP000271087"/>
    </source>
</evidence>
<dbReference type="AlphaFoldDB" id="A0A3P7NDU6"/>
<dbReference type="EMBL" id="UYRW01016955">
    <property type="protein sequence ID" value="VDN03806.1"/>
    <property type="molecule type" value="Genomic_DNA"/>
</dbReference>
<reference evidence="2 3" key="1">
    <citation type="submission" date="2018-08" db="EMBL/GenBank/DDBJ databases">
        <authorList>
            <person name="Laetsch R D."/>
            <person name="Stevens L."/>
            <person name="Kumar S."/>
            <person name="Blaxter L. M."/>
        </authorList>
    </citation>
    <scope>NUCLEOTIDE SEQUENCE [LARGE SCALE GENOMIC DNA]</scope>
</reference>
<accession>A0A3P7NDU6</accession>
<keyword evidence="1" id="KW-0812">Transmembrane</keyword>
<feature type="non-terminal residue" evidence="2">
    <location>
        <position position="1"/>
    </location>
</feature>
<keyword evidence="3" id="KW-1185">Reference proteome</keyword>